<organism evidence="2 3">
    <name type="scientific">Lactuca sativa</name>
    <name type="common">Garden lettuce</name>
    <dbReference type="NCBI Taxonomy" id="4236"/>
    <lineage>
        <taxon>Eukaryota</taxon>
        <taxon>Viridiplantae</taxon>
        <taxon>Streptophyta</taxon>
        <taxon>Embryophyta</taxon>
        <taxon>Tracheophyta</taxon>
        <taxon>Spermatophyta</taxon>
        <taxon>Magnoliopsida</taxon>
        <taxon>eudicotyledons</taxon>
        <taxon>Gunneridae</taxon>
        <taxon>Pentapetalae</taxon>
        <taxon>asterids</taxon>
        <taxon>campanulids</taxon>
        <taxon>Asterales</taxon>
        <taxon>Asteraceae</taxon>
        <taxon>Cichorioideae</taxon>
        <taxon>Cichorieae</taxon>
        <taxon>Lactucinae</taxon>
        <taxon>Lactuca</taxon>
    </lineage>
</organism>
<keyword evidence="3" id="KW-1185">Reference proteome</keyword>
<gene>
    <name evidence="2" type="ORF">LSAT_V11C800419550</name>
</gene>
<dbReference type="InterPro" id="IPR036691">
    <property type="entry name" value="Endo/exonu/phosph_ase_sf"/>
</dbReference>
<sequence>MKIYPNVRDGKDLDDLESNRELNPQGNIIPNQPKGTFWAHWVLSPLTLIGVARSMEHLRNLPVKYRMGQEFAYGMKYMGGLSVGIRFRNPDDVKQFLLDKEQWGKWFIEFKVGSSYDGNIERIACLKVVGLPLHMWSEENFSRIARWVGQPIGPLEIPLSMQDVSHGKICVLTGRNTKINEEVLVESKGNVQKVGLVEENFDWSPFPAGPAGVENLEDEDLNKGSDDEDLEDGEFRYDEDIGIARMMSTEPLVAEDVPLPESRTRIDGTQGLEDVSTDAVQRNGEDQSFTNINCQREGISFIYNAESSKGKTPMAPEVVNNGKKIDLVKEGCFGPFPTGLINIGGRKLPNSFGLGNVQNDNKEQNLDADILSVESLTKKRRYFSPSEIDLNNNPSDSLVHEQEMDVVELCSQSSPIIVETDNYGGPVRSEIEQTVEVGKMVDVDIEIGNEVLKEESQLGLVSSLHLNIRNCWASNNLGYEIIEASGRSGGIITIWDDGVFMFTDSIKARHFLIVFGRCVGKNTDIAIVNVYAPQGTVDKRKLWEDLAQIKANRVAMWIFTGDFNTVRNKEERINSRFCHVFADDFNHFIYSNALTDLRMGGSKFTYFKPEDGGKLSKLDRFLVCDKFMDSFPGSAVTTLPRDLSDHCPIVMKTDCEDFGPRPFKFFNSWMYRTGFNEVVLRAWTKFRGYGYVDSFLATKLRLLKAEIKKWRDLNFDKENGELIDCRKKSITN</sequence>
<comment type="caution">
    <text evidence="2">The sequence shown here is derived from an EMBL/GenBank/DDBJ whole genome shotgun (WGS) entry which is preliminary data.</text>
</comment>
<dbReference type="PANTHER" id="PTHR33710:SF64">
    <property type="entry name" value="ENDONUCLEASE_EXONUCLEASE_PHOSPHATASE DOMAIN-CONTAINING PROTEIN"/>
    <property type="match status" value="1"/>
</dbReference>
<feature type="compositionally biased region" description="Acidic residues" evidence="1">
    <location>
        <begin position="215"/>
        <end position="232"/>
    </location>
</feature>
<protein>
    <recommendedName>
        <fullName evidence="4">DUF4283 domain-containing protein</fullName>
    </recommendedName>
</protein>
<dbReference type="Gene3D" id="3.60.10.10">
    <property type="entry name" value="Endonuclease/exonuclease/phosphatase"/>
    <property type="match status" value="1"/>
</dbReference>
<dbReference type="EMBL" id="NBSK02000008">
    <property type="protein sequence ID" value="KAJ0191029.1"/>
    <property type="molecule type" value="Genomic_DNA"/>
</dbReference>
<feature type="region of interest" description="Disordered" evidence="1">
    <location>
        <begin position="206"/>
        <end position="232"/>
    </location>
</feature>
<dbReference type="AlphaFoldDB" id="A0A9R1WXN5"/>
<proteinExistence type="predicted"/>
<evidence type="ECO:0000313" key="3">
    <source>
        <dbReference type="Proteomes" id="UP000235145"/>
    </source>
</evidence>
<feature type="region of interest" description="Disordered" evidence="1">
    <location>
        <begin position="1"/>
        <end position="26"/>
    </location>
</feature>
<reference evidence="2 3" key="1">
    <citation type="journal article" date="2017" name="Nat. Commun.">
        <title>Genome assembly with in vitro proximity ligation data and whole-genome triplication in lettuce.</title>
        <authorList>
            <person name="Reyes-Chin-Wo S."/>
            <person name="Wang Z."/>
            <person name="Yang X."/>
            <person name="Kozik A."/>
            <person name="Arikit S."/>
            <person name="Song C."/>
            <person name="Xia L."/>
            <person name="Froenicke L."/>
            <person name="Lavelle D.O."/>
            <person name="Truco M.J."/>
            <person name="Xia R."/>
            <person name="Zhu S."/>
            <person name="Xu C."/>
            <person name="Xu H."/>
            <person name="Xu X."/>
            <person name="Cox K."/>
            <person name="Korf I."/>
            <person name="Meyers B.C."/>
            <person name="Michelmore R.W."/>
        </authorList>
    </citation>
    <scope>NUCLEOTIDE SEQUENCE [LARGE SCALE GENOMIC DNA]</scope>
    <source>
        <strain evidence="3">cv. Salinas</strain>
        <tissue evidence="2">Seedlings</tissue>
    </source>
</reference>
<name>A0A9R1WXN5_LACSA</name>
<dbReference type="Proteomes" id="UP000235145">
    <property type="component" value="Unassembled WGS sequence"/>
</dbReference>
<dbReference type="SUPFAM" id="SSF56219">
    <property type="entry name" value="DNase I-like"/>
    <property type="match status" value="1"/>
</dbReference>
<accession>A0A9R1WXN5</accession>
<dbReference type="PANTHER" id="PTHR33710">
    <property type="entry name" value="BNAC02G09200D PROTEIN"/>
    <property type="match status" value="1"/>
</dbReference>
<evidence type="ECO:0000313" key="2">
    <source>
        <dbReference type="EMBL" id="KAJ0191029.1"/>
    </source>
</evidence>
<evidence type="ECO:0008006" key="4">
    <source>
        <dbReference type="Google" id="ProtNLM"/>
    </source>
</evidence>
<evidence type="ECO:0000256" key="1">
    <source>
        <dbReference type="SAM" id="MobiDB-lite"/>
    </source>
</evidence>
<feature type="compositionally biased region" description="Basic and acidic residues" evidence="1">
    <location>
        <begin position="8"/>
        <end position="20"/>
    </location>
</feature>